<evidence type="ECO:0000313" key="2">
    <source>
        <dbReference type="Proteomes" id="UP000001568"/>
    </source>
</evidence>
<organism evidence="1 2">
    <name type="scientific">Ostreococcus lucimarinus (strain CCE9901)</name>
    <dbReference type="NCBI Taxonomy" id="436017"/>
    <lineage>
        <taxon>Eukaryota</taxon>
        <taxon>Viridiplantae</taxon>
        <taxon>Chlorophyta</taxon>
        <taxon>Mamiellophyceae</taxon>
        <taxon>Mamiellales</taxon>
        <taxon>Bathycoccaceae</taxon>
        <taxon>Ostreococcus</taxon>
    </lineage>
</organism>
<reference evidence="1 2" key="1">
    <citation type="journal article" date="2007" name="Proc. Natl. Acad. Sci. U.S.A.">
        <title>The tiny eukaryote Ostreococcus provides genomic insights into the paradox of plankton speciation.</title>
        <authorList>
            <person name="Palenik B."/>
            <person name="Grimwood J."/>
            <person name="Aerts A."/>
            <person name="Rouze P."/>
            <person name="Salamov A."/>
            <person name="Putnam N."/>
            <person name="Dupont C."/>
            <person name="Jorgensen R."/>
            <person name="Derelle E."/>
            <person name="Rombauts S."/>
            <person name="Zhou K."/>
            <person name="Otillar R."/>
            <person name="Merchant S.S."/>
            <person name="Podell S."/>
            <person name="Gaasterland T."/>
            <person name="Napoli C."/>
            <person name="Gendler K."/>
            <person name="Manuell A."/>
            <person name="Tai V."/>
            <person name="Vallon O."/>
            <person name="Piganeau G."/>
            <person name="Jancek S."/>
            <person name="Heijde M."/>
            <person name="Jabbari K."/>
            <person name="Bowler C."/>
            <person name="Lohr M."/>
            <person name="Robbens S."/>
            <person name="Werner G."/>
            <person name="Dubchak I."/>
            <person name="Pazour G.J."/>
            <person name="Ren Q."/>
            <person name="Paulsen I."/>
            <person name="Delwiche C."/>
            <person name="Schmutz J."/>
            <person name="Rokhsar D."/>
            <person name="Van de Peer Y."/>
            <person name="Moreau H."/>
            <person name="Grigoriev I.V."/>
        </authorList>
    </citation>
    <scope>NUCLEOTIDE SEQUENCE [LARGE SCALE GENOMIC DNA]</scope>
    <source>
        <strain evidence="1 2">CCE9901</strain>
    </source>
</reference>
<dbReference type="AlphaFoldDB" id="A4RU50"/>
<dbReference type="RefSeq" id="XP_001416895.1">
    <property type="nucleotide sequence ID" value="XM_001416858.1"/>
</dbReference>
<gene>
    <name evidence="1" type="ORF">OSTLU_30496</name>
</gene>
<evidence type="ECO:0000313" key="1">
    <source>
        <dbReference type="EMBL" id="ABO95188.1"/>
    </source>
</evidence>
<dbReference type="Gramene" id="ABO95188">
    <property type="protein sequence ID" value="ABO95188"/>
    <property type="gene ID" value="OSTLU_30496"/>
</dbReference>
<dbReference type="EMBL" id="CP000583">
    <property type="protein sequence ID" value="ABO95188.1"/>
    <property type="molecule type" value="Genomic_DNA"/>
</dbReference>
<proteinExistence type="predicted"/>
<accession>A4RU50</accession>
<keyword evidence="2" id="KW-1185">Reference proteome</keyword>
<dbReference type="KEGG" id="olu:OSTLU_30496"/>
<name>A4RU50_OSTLU</name>
<protein>
    <submittedName>
        <fullName evidence="1">Uncharacterized protein</fullName>
    </submittedName>
</protein>
<dbReference type="Proteomes" id="UP000001568">
    <property type="component" value="Chromosome 3"/>
</dbReference>
<dbReference type="HOGENOM" id="CLU_2744569_0_0_1"/>
<sequence length="71" mass="7948">MAPQSEAAKRFMRSYDKFTILLCTSAAVAYGAARYYDLEPAPDDFDLKKWFMGGYDVPKVDEAANSAQKKS</sequence>
<dbReference type="GeneID" id="5001037"/>